<evidence type="ECO:0000256" key="4">
    <source>
        <dbReference type="PROSITE-ProRule" id="PRU00108"/>
    </source>
</evidence>
<feature type="compositionally biased region" description="Low complexity" evidence="5">
    <location>
        <begin position="152"/>
        <end position="170"/>
    </location>
</feature>
<dbReference type="EMBL" id="MCGO01000080">
    <property type="protein sequence ID" value="ORY30936.1"/>
    <property type="molecule type" value="Genomic_DNA"/>
</dbReference>
<dbReference type="GO" id="GO:0003677">
    <property type="term" value="F:DNA binding"/>
    <property type="evidence" value="ECO:0007669"/>
    <property type="project" value="UniProtKB-UniRule"/>
</dbReference>
<protein>
    <recommendedName>
        <fullName evidence="6">Homeobox domain-containing protein</fullName>
    </recommendedName>
</protein>
<dbReference type="InterPro" id="IPR008422">
    <property type="entry name" value="KN_HD"/>
</dbReference>
<evidence type="ECO:0000259" key="6">
    <source>
        <dbReference type="PROSITE" id="PS50071"/>
    </source>
</evidence>
<dbReference type="InterPro" id="IPR001356">
    <property type="entry name" value="HD"/>
</dbReference>
<accession>A0A1Y2B8B0</accession>
<keyword evidence="3 4" id="KW-0539">Nucleus</keyword>
<dbReference type="InterPro" id="IPR009057">
    <property type="entry name" value="Homeodomain-like_sf"/>
</dbReference>
<feature type="compositionally biased region" description="Low complexity" evidence="5">
    <location>
        <begin position="177"/>
        <end position="186"/>
    </location>
</feature>
<feature type="compositionally biased region" description="Low complexity" evidence="5">
    <location>
        <begin position="17"/>
        <end position="27"/>
    </location>
</feature>
<dbReference type="PANTHER" id="PTHR11850">
    <property type="entry name" value="HOMEOBOX PROTEIN TRANSCRIPTION FACTORS"/>
    <property type="match status" value="1"/>
</dbReference>
<feature type="region of interest" description="Disordered" evidence="5">
    <location>
        <begin position="17"/>
        <end position="64"/>
    </location>
</feature>
<keyword evidence="1 4" id="KW-0238">DNA-binding</keyword>
<evidence type="ECO:0000256" key="2">
    <source>
        <dbReference type="ARBA" id="ARBA00023155"/>
    </source>
</evidence>
<keyword evidence="8" id="KW-1185">Reference proteome</keyword>
<dbReference type="OrthoDB" id="10056939at2759"/>
<evidence type="ECO:0000256" key="5">
    <source>
        <dbReference type="SAM" id="MobiDB-lite"/>
    </source>
</evidence>
<comment type="caution">
    <text evidence="7">The sequence shown here is derived from an EMBL/GenBank/DDBJ whole genome shotgun (WGS) entry which is preliminary data.</text>
</comment>
<dbReference type="AlphaFoldDB" id="A0A1Y2B8B0"/>
<dbReference type="GO" id="GO:0006355">
    <property type="term" value="P:regulation of DNA-templated transcription"/>
    <property type="evidence" value="ECO:0007669"/>
    <property type="project" value="InterPro"/>
</dbReference>
<dbReference type="Pfam" id="PF05920">
    <property type="entry name" value="Homeobox_KN"/>
    <property type="match status" value="1"/>
</dbReference>
<evidence type="ECO:0000256" key="3">
    <source>
        <dbReference type="ARBA" id="ARBA00023242"/>
    </source>
</evidence>
<proteinExistence type="predicted"/>
<sequence>MTPLDTLALVACEHYTTTPTSTTASSPSPSPSPSSPLLTLDSFDSETDCEDNDDDEDEDDIEMAPVPVPVTAFSPVSLYPTIKLLNSNTATRRARSASVVVLATSPSVGTRTSGGVVPLTLPSHSHSLSPVPCQGFAPQVQLFTSSPTTTLLHQLPSQKQQPPSPVTSTTHSRRHSTASTRTSSLSPPVPNHASSKPRANFTPEVLDVLTAWLDSNRHDPYPSIDVKRLLAAECGLELKQVNNWFINARRRRI</sequence>
<keyword evidence="2 4" id="KW-0371">Homeobox</keyword>
<dbReference type="Gene3D" id="1.10.10.60">
    <property type="entry name" value="Homeodomain-like"/>
    <property type="match status" value="1"/>
</dbReference>
<name>A0A1Y2B8B0_9FUNG</name>
<dbReference type="SUPFAM" id="SSF46689">
    <property type="entry name" value="Homeodomain-like"/>
    <property type="match status" value="1"/>
</dbReference>
<dbReference type="PROSITE" id="PS50071">
    <property type="entry name" value="HOMEOBOX_2"/>
    <property type="match status" value="1"/>
</dbReference>
<comment type="subcellular location">
    <subcellularLocation>
        <location evidence="4">Nucleus</location>
    </subcellularLocation>
</comment>
<evidence type="ECO:0000256" key="1">
    <source>
        <dbReference type="ARBA" id="ARBA00023125"/>
    </source>
</evidence>
<evidence type="ECO:0000313" key="8">
    <source>
        <dbReference type="Proteomes" id="UP000193642"/>
    </source>
</evidence>
<evidence type="ECO:0000313" key="7">
    <source>
        <dbReference type="EMBL" id="ORY30936.1"/>
    </source>
</evidence>
<dbReference type="GO" id="GO:0005634">
    <property type="term" value="C:nucleus"/>
    <property type="evidence" value="ECO:0007669"/>
    <property type="project" value="UniProtKB-SubCell"/>
</dbReference>
<reference evidence="7 8" key="1">
    <citation type="submission" date="2016-07" db="EMBL/GenBank/DDBJ databases">
        <title>Pervasive Adenine N6-methylation of Active Genes in Fungi.</title>
        <authorList>
            <consortium name="DOE Joint Genome Institute"/>
            <person name="Mondo S.J."/>
            <person name="Dannebaum R.O."/>
            <person name="Kuo R.C."/>
            <person name="Labutti K."/>
            <person name="Haridas S."/>
            <person name="Kuo A."/>
            <person name="Salamov A."/>
            <person name="Ahrendt S.R."/>
            <person name="Lipzen A."/>
            <person name="Sullivan W."/>
            <person name="Andreopoulos W.B."/>
            <person name="Clum A."/>
            <person name="Lindquist E."/>
            <person name="Daum C."/>
            <person name="Ramamoorthy G.K."/>
            <person name="Gryganskyi A."/>
            <person name="Culley D."/>
            <person name="Magnuson J.K."/>
            <person name="James T.Y."/>
            <person name="O'Malley M.A."/>
            <person name="Stajich J.E."/>
            <person name="Spatafora J.W."/>
            <person name="Visel A."/>
            <person name="Grigoriev I.V."/>
        </authorList>
    </citation>
    <scope>NUCLEOTIDE SEQUENCE [LARGE SCALE GENOMIC DNA]</scope>
    <source>
        <strain evidence="7 8">JEL800</strain>
    </source>
</reference>
<dbReference type="InterPro" id="IPR050224">
    <property type="entry name" value="TALE_homeobox"/>
</dbReference>
<gene>
    <name evidence="7" type="ORF">BCR33DRAFT_724159</name>
</gene>
<dbReference type="Proteomes" id="UP000193642">
    <property type="component" value="Unassembled WGS sequence"/>
</dbReference>
<feature type="domain" description="Homeobox" evidence="6">
    <location>
        <begin position="192"/>
        <end position="253"/>
    </location>
</feature>
<dbReference type="STRING" id="329046.A0A1Y2B8B0"/>
<organism evidence="7 8">
    <name type="scientific">Rhizoclosmatium globosum</name>
    <dbReference type="NCBI Taxonomy" id="329046"/>
    <lineage>
        <taxon>Eukaryota</taxon>
        <taxon>Fungi</taxon>
        <taxon>Fungi incertae sedis</taxon>
        <taxon>Chytridiomycota</taxon>
        <taxon>Chytridiomycota incertae sedis</taxon>
        <taxon>Chytridiomycetes</taxon>
        <taxon>Chytridiales</taxon>
        <taxon>Chytriomycetaceae</taxon>
        <taxon>Rhizoclosmatium</taxon>
    </lineage>
</organism>
<dbReference type="CDD" id="cd00086">
    <property type="entry name" value="homeodomain"/>
    <property type="match status" value="1"/>
</dbReference>
<feature type="compositionally biased region" description="Acidic residues" evidence="5">
    <location>
        <begin position="43"/>
        <end position="62"/>
    </location>
</feature>
<dbReference type="SMART" id="SM00389">
    <property type="entry name" value="HOX"/>
    <property type="match status" value="1"/>
</dbReference>
<feature type="region of interest" description="Disordered" evidence="5">
    <location>
        <begin position="152"/>
        <end position="199"/>
    </location>
</feature>